<keyword evidence="3" id="KW-0206">Cytoskeleton</keyword>
<dbReference type="EMBL" id="JTDF01018482">
    <property type="protein sequence ID" value="KAF8562638.1"/>
    <property type="molecule type" value="Genomic_DNA"/>
</dbReference>
<dbReference type="OrthoDB" id="270127at2759"/>
<organism evidence="7 8">
    <name type="scientific">Paragonimus westermani</name>
    <dbReference type="NCBI Taxonomy" id="34504"/>
    <lineage>
        <taxon>Eukaryota</taxon>
        <taxon>Metazoa</taxon>
        <taxon>Spiralia</taxon>
        <taxon>Lophotrochozoa</taxon>
        <taxon>Platyhelminthes</taxon>
        <taxon>Trematoda</taxon>
        <taxon>Digenea</taxon>
        <taxon>Plagiorchiida</taxon>
        <taxon>Troglotremata</taxon>
        <taxon>Troglotrematidae</taxon>
        <taxon>Paragonimus</taxon>
    </lineage>
</organism>
<name>A0A8T0D7D3_9TREM</name>
<evidence type="ECO:0000256" key="3">
    <source>
        <dbReference type="ARBA" id="ARBA00023212"/>
    </source>
</evidence>
<feature type="domain" description="DM10" evidence="6">
    <location>
        <begin position="14"/>
        <end position="102"/>
    </location>
</feature>
<dbReference type="CDD" id="cd04412">
    <property type="entry name" value="NDPk7B"/>
    <property type="match status" value="1"/>
</dbReference>
<evidence type="ECO:0000256" key="1">
    <source>
        <dbReference type="ARBA" id="ARBA00004430"/>
    </source>
</evidence>
<dbReference type="InterPro" id="IPR036850">
    <property type="entry name" value="NDK-like_dom_sf"/>
</dbReference>
<keyword evidence="8" id="KW-1185">Reference proteome</keyword>
<dbReference type="InterPro" id="IPR006602">
    <property type="entry name" value="DM10_dom"/>
</dbReference>
<dbReference type="SMART" id="SM00676">
    <property type="entry name" value="DM10"/>
    <property type="match status" value="1"/>
</dbReference>
<keyword evidence="2" id="KW-0963">Cytoplasm</keyword>
<dbReference type="PANTHER" id="PTHR43109">
    <property type="entry name" value="NUCLEOSIDE DIPHOSPHATE KINASE 7"/>
    <property type="match status" value="1"/>
</dbReference>
<dbReference type="FunFam" id="3.30.70.141:FF:000004">
    <property type="entry name" value="Nucleoside diphosphate kinase 7"/>
    <property type="match status" value="1"/>
</dbReference>
<evidence type="ECO:0000259" key="6">
    <source>
        <dbReference type="PROSITE" id="PS51336"/>
    </source>
</evidence>
<dbReference type="SUPFAM" id="SSF54919">
    <property type="entry name" value="Nucleoside diphosphate kinase, NDK"/>
    <property type="match status" value="2"/>
</dbReference>
<accession>A0A8T0D7D3</accession>
<dbReference type="AlphaFoldDB" id="A0A8T0D7D3"/>
<evidence type="ECO:0000313" key="8">
    <source>
        <dbReference type="Proteomes" id="UP000699462"/>
    </source>
</evidence>
<reference evidence="7 8" key="1">
    <citation type="submission" date="2019-07" db="EMBL/GenBank/DDBJ databases">
        <title>Annotation for the trematode Paragonimus westermani.</title>
        <authorList>
            <person name="Choi Y.-J."/>
        </authorList>
    </citation>
    <scope>NUCLEOTIDE SEQUENCE [LARGE SCALE GENOMIC DNA]</scope>
    <source>
        <strain evidence="7">180907_Pwestermani</strain>
    </source>
</reference>
<proteinExistence type="inferred from homology"/>
<comment type="caution">
    <text evidence="5">Lacks conserved residue(s) required for the propagation of feature annotation.</text>
</comment>
<dbReference type="PANTHER" id="PTHR43109:SF3">
    <property type="entry name" value="DYNEIN AXONEMAL ASSEMBLY FACTOR 8"/>
    <property type="match status" value="1"/>
</dbReference>
<dbReference type="Pfam" id="PF00334">
    <property type="entry name" value="NDK"/>
    <property type="match status" value="2"/>
</dbReference>
<sequence>MFLYLLHMNFKTEKGPTYSFIVEWYDPYATIVRTYVLGYHSGDNSVEMYDQKTHKLFLKSTKVDDLKLSDFYLGSSITLLSRTLRIVDFGDNFTEKVFVGKSERCVAFIRPDAVCEAGHIISTLEGKGFRLVNLKMICLTSEEIPQLFEDPVDYTKLPNLLTELSEKLTIAMELMCENACARIRQVVGLTTGDTESAFVADSTMMVFAKSVESAACQADKIFGHPGGPRFRGSPRLVGTTLAVIKPHAVAEGLTGHIWTVIQDGGFCVTAARLYRLSKVDAAEFLEVYKGVVHEYPEMLDQFSSGPCLALEIASSKESNGSTLKAFRDFVGPSDPEIARFLRPETLRAKFGVNKVRNAVHCTDLPDDGELEVNFFFRILDK</sequence>
<comment type="subcellular location">
    <subcellularLocation>
        <location evidence="1">Cytoplasm</location>
        <location evidence="1">Cytoskeleton</location>
        <location evidence="1">Cilium axoneme</location>
    </subcellularLocation>
</comment>
<evidence type="ECO:0000313" key="7">
    <source>
        <dbReference type="EMBL" id="KAF8562638.1"/>
    </source>
</evidence>
<protein>
    <recommendedName>
        <fullName evidence="6">DM10 domain-containing protein</fullName>
    </recommendedName>
</protein>
<comment type="similarity">
    <text evidence="5">Belongs to the NDK family.</text>
</comment>
<dbReference type="InterPro" id="IPR034907">
    <property type="entry name" value="NDK-like_dom"/>
</dbReference>
<dbReference type="SMART" id="SM00562">
    <property type="entry name" value="NDK"/>
    <property type="match status" value="1"/>
</dbReference>
<keyword evidence="4" id="KW-0966">Cell projection</keyword>
<evidence type="ECO:0000256" key="4">
    <source>
        <dbReference type="ARBA" id="ARBA00023273"/>
    </source>
</evidence>
<dbReference type="GO" id="GO:0005879">
    <property type="term" value="C:axonemal microtubule"/>
    <property type="evidence" value="ECO:0007669"/>
    <property type="project" value="TreeGrafter"/>
</dbReference>
<evidence type="ECO:0000256" key="2">
    <source>
        <dbReference type="ARBA" id="ARBA00022490"/>
    </source>
</evidence>
<comment type="caution">
    <text evidence="7">The sequence shown here is derived from an EMBL/GenBank/DDBJ whole genome shotgun (WGS) entry which is preliminary data.</text>
</comment>
<dbReference type="InterPro" id="IPR037993">
    <property type="entry name" value="NDPk7B"/>
</dbReference>
<dbReference type="Proteomes" id="UP000699462">
    <property type="component" value="Unassembled WGS sequence"/>
</dbReference>
<evidence type="ECO:0000256" key="5">
    <source>
        <dbReference type="PROSITE-ProRule" id="PRU00706"/>
    </source>
</evidence>
<gene>
    <name evidence="7" type="ORF">P879_09904</name>
</gene>
<dbReference type="PROSITE" id="PS51374">
    <property type="entry name" value="NDPK_LIKE"/>
    <property type="match status" value="2"/>
</dbReference>
<dbReference type="PROSITE" id="PS51336">
    <property type="entry name" value="DM10"/>
    <property type="match status" value="1"/>
</dbReference>
<dbReference type="Gene3D" id="3.30.70.141">
    <property type="entry name" value="Nucleoside diphosphate kinase-like domain"/>
    <property type="match status" value="2"/>
</dbReference>